<keyword evidence="2" id="KW-1185">Reference proteome</keyword>
<dbReference type="EMBL" id="JABBPG010000002">
    <property type="protein sequence ID" value="NOU50310.1"/>
    <property type="molecule type" value="Genomic_DNA"/>
</dbReference>
<comment type="caution">
    <text evidence="1">The sequence shown here is derived from an EMBL/GenBank/DDBJ whole genome shotgun (WGS) entry which is preliminary data.</text>
</comment>
<name>A0A849VBZ2_9GAMM</name>
<organism evidence="1 2">
    <name type="scientific">Pseudoalteromonas caenipelagi</name>
    <dbReference type="NCBI Taxonomy" id="2726988"/>
    <lineage>
        <taxon>Bacteria</taxon>
        <taxon>Pseudomonadati</taxon>
        <taxon>Pseudomonadota</taxon>
        <taxon>Gammaproteobacteria</taxon>
        <taxon>Alteromonadales</taxon>
        <taxon>Pseudoalteromonadaceae</taxon>
        <taxon>Pseudoalteromonas</taxon>
    </lineage>
</organism>
<proteinExistence type="predicted"/>
<evidence type="ECO:0000313" key="1">
    <source>
        <dbReference type="EMBL" id="NOU50310.1"/>
    </source>
</evidence>
<evidence type="ECO:0000313" key="2">
    <source>
        <dbReference type="Proteomes" id="UP000586305"/>
    </source>
</evidence>
<gene>
    <name evidence="1" type="ORF">HG263_07110</name>
</gene>
<reference evidence="1 2" key="1">
    <citation type="submission" date="2020-04" db="EMBL/GenBank/DDBJ databases">
        <title>Pseudoalteromonas caenipelagi sp. nov., isolated from a tidal flat.</title>
        <authorList>
            <person name="Park S."/>
            <person name="Yoon J.-H."/>
        </authorList>
    </citation>
    <scope>NUCLEOTIDE SEQUENCE [LARGE SCALE GENOMIC DNA]</scope>
    <source>
        <strain evidence="1 2">JBTF-M23</strain>
    </source>
</reference>
<dbReference type="AlphaFoldDB" id="A0A849VBZ2"/>
<protein>
    <recommendedName>
        <fullName evidence="3">Orphan protein</fullName>
    </recommendedName>
</protein>
<dbReference type="RefSeq" id="WP_171625373.1">
    <property type="nucleotide sequence ID" value="NZ_JABBPG010000002.1"/>
</dbReference>
<sequence length="563" mass="64211">MSDFKPSPAHLKRLFEHTHQALRLYYNKQKWPAIYPTLTQLAERFVQCYYTHPNAMHAHLQFYASNYGYTTNLTVNQCILVCAFCRANGYKEAFTEELVVAALSDYLCCSNEANKLARSEVLSKQESKLVKLRHQFTITMLDSANVPQGQLQRILSRLDKYSNAITGNKAIPLYDNTSILVTLAKRIAKAITPRSHVKTFTIIQTIKSLYLGTHNEFAQLSLLALSKQITQYPGGALVNYKGQGALVLSATHNGHLLALLDNYKAVGMIKTTRRFSPQYQPIATSDKTLLYSIWFNEQIPQCQTMQSQQLEIWQAITALGKQHFLEFKAIEKTIKPYYQITQALQLAARQYNRQGQKATTLRHCLTMVGLDTAGLLCQRVLLETLISQLHHPFANDVWNKYTHINKLITTLFSLTQGEQFEQLLSPFTAAIYFILNEHSTNIMRRVKPTMEEIADKGVSIAHLFGFDRLDEALFKAFIENYFKYSPSHQALLESETLQKQTLNEQGRQIVAIKLLSIYTLGESQALSAWQKQLLDEELKKMHWSSIDAFCDAFVEHSPSCSID</sequence>
<evidence type="ECO:0008006" key="3">
    <source>
        <dbReference type="Google" id="ProtNLM"/>
    </source>
</evidence>
<dbReference type="Proteomes" id="UP000586305">
    <property type="component" value="Unassembled WGS sequence"/>
</dbReference>
<accession>A0A849VBZ2</accession>